<dbReference type="Gene3D" id="1.10.10.60">
    <property type="entry name" value="Homeodomain-like"/>
    <property type="match status" value="1"/>
</dbReference>
<dbReference type="InterPro" id="IPR009057">
    <property type="entry name" value="Homeodomain-like_sf"/>
</dbReference>
<dbReference type="Gene3D" id="1.10.357.10">
    <property type="entry name" value="Tetracycline Repressor, domain 2"/>
    <property type="match status" value="1"/>
</dbReference>
<evidence type="ECO:0000256" key="4">
    <source>
        <dbReference type="PROSITE-ProRule" id="PRU00335"/>
    </source>
</evidence>
<keyword evidence="6" id="KW-0614">Plasmid</keyword>
<gene>
    <name evidence="6" type="ORF">HF394_19810</name>
</gene>
<evidence type="ECO:0000256" key="1">
    <source>
        <dbReference type="ARBA" id="ARBA00023015"/>
    </source>
</evidence>
<keyword evidence="2 4" id="KW-0238">DNA-binding</keyword>
<keyword evidence="3" id="KW-0804">Transcription</keyword>
<proteinExistence type="predicted"/>
<protein>
    <submittedName>
        <fullName evidence="6">TetR/AcrR family transcriptional regulator</fullName>
    </submittedName>
</protein>
<evidence type="ECO:0000259" key="5">
    <source>
        <dbReference type="PROSITE" id="PS50977"/>
    </source>
</evidence>
<evidence type="ECO:0000313" key="7">
    <source>
        <dbReference type="Proteomes" id="UP000509222"/>
    </source>
</evidence>
<dbReference type="PANTHER" id="PTHR47506:SF1">
    <property type="entry name" value="HTH-TYPE TRANSCRIPTIONAL REGULATOR YJDC"/>
    <property type="match status" value="1"/>
</dbReference>
<geneLocation type="plasmid" evidence="6 7">
    <name>unnamed2</name>
</geneLocation>
<feature type="domain" description="HTH tetR-type" evidence="5">
    <location>
        <begin position="1"/>
        <end position="60"/>
    </location>
</feature>
<sequence>MTREEILKAALLLYSKHGYQGATMRKIADEVGIKPASIYFFYENKEALFIEMFQQILNNHHEAMRRVLEKHQEEPVDRIFSAMLQGIVDHHTSDYIETSSYISLVTAPIPEIKTHLQQYMLEFNDWLIGSLENALHRDYPSIDSNDVDRLIKQFVLLGNGLFWGINLYDSSYLEGQVKLAIQMTDTLFDQLSKTYV</sequence>
<reference evidence="7" key="1">
    <citation type="submission" date="2020-06" db="EMBL/GenBank/DDBJ databases">
        <title>Isolation of Planomicrobium glaciei.</title>
        <authorList>
            <person name="Malisova L."/>
            <person name="Safrankova R."/>
            <person name="Jakubu V."/>
            <person name="Spanelova P."/>
        </authorList>
    </citation>
    <scope>NUCLEOTIDE SEQUENCE [LARGE SCALE GENOMIC DNA]</scope>
    <source>
        <strain evidence="7">NRL-ATB46093</strain>
        <plasmid evidence="7">unnamed2</plasmid>
    </source>
</reference>
<keyword evidence="7" id="KW-1185">Reference proteome</keyword>
<feature type="DNA-binding region" description="H-T-H motif" evidence="4">
    <location>
        <begin position="23"/>
        <end position="42"/>
    </location>
</feature>
<evidence type="ECO:0000313" key="6">
    <source>
        <dbReference type="EMBL" id="QKX52877.1"/>
    </source>
</evidence>
<organism evidence="6 7">
    <name type="scientific">Planococcus glaciei</name>
    <dbReference type="NCBI Taxonomy" id="459472"/>
    <lineage>
        <taxon>Bacteria</taxon>
        <taxon>Bacillati</taxon>
        <taxon>Bacillota</taxon>
        <taxon>Bacilli</taxon>
        <taxon>Bacillales</taxon>
        <taxon>Caryophanaceae</taxon>
        <taxon>Planococcus</taxon>
    </lineage>
</organism>
<name>A0A7H8QG00_9BACL</name>
<evidence type="ECO:0000256" key="2">
    <source>
        <dbReference type="ARBA" id="ARBA00023125"/>
    </source>
</evidence>
<dbReference type="Pfam" id="PF00440">
    <property type="entry name" value="TetR_N"/>
    <property type="match status" value="1"/>
</dbReference>
<accession>A0A7H8QG00</accession>
<dbReference type="SUPFAM" id="SSF46689">
    <property type="entry name" value="Homeodomain-like"/>
    <property type="match status" value="1"/>
</dbReference>
<keyword evidence="1" id="KW-0805">Transcription regulation</keyword>
<dbReference type="RefSeq" id="WP_176295301.1">
    <property type="nucleotide sequence ID" value="NZ_CP051179.1"/>
</dbReference>
<dbReference type="InterPro" id="IPR001647">
    <property type="entry name" value="HTH_TetR"/>
</dbReference>
<dbReference type="PRINTS" id="PR00455">
    <property type="entry name" value="HTHTETR"/>
</dbReference>
<evidence type="ECO:0000256" key="3">
    <source>
        <dbReference type="ARBA" id="ARBA00023163"/>
    </source>
</evidence>
<dbReference type="EMBL" id="CP051179">
    <property type="protein sequence ID" value="QKX52877.1"/>
    <property type="molecule type" value="Genomic_DNA"/>
</dbReference>
<dbReference type="PROSITE" id="PS50977">
    <property type="entry name" value="HTH_TETR_2"/>
    <property type="match status" value="1"/>
</dbReference>
<dbReference type="GO" id="GO:0003677">
    <property type="term" value="F:DNA binding"/>
    <property type="evidence" value="ECO:0007669"/>
    <property type="project" value="UniProtKB-UniRule"/>
</dbReference>
<dbReference type="Proteomes" id="UP000509222">
    <property type="component" value="Plasmid unnamed2"/>
</dbReference>
<dbReference type="PANTHER" id="PTHR47506">
    <property type="entry name" value="TRANSCRIPTIONAL REGULATORY PROTEIN"/>
    <property type="match status" value="1"/>
</dbReference>
<dbReference type="AlphaFoldDB" id="A0A7H8QG00"/>